<reference evidence="3" key="1">
    <citation type="submission" date="2014-01" db="EMBL/GenBank/DDBJ databases">
        <authorList>
            <person name="Aslett M."/>
        </authorList>
    </citation>
    <scope>NUCLEOTIDE SEQUENCE</scope>
</reference>
<organism evidence="3 4">
    <name type="scientific">Trichuris trichiura</name>
    <name type="common">Whipworm</name>
    <name type="synonym">Trichocephalus trichiurus</name>
    <dbReference type="NCBI Taxonomy" id="36087"/>
    <lineage>
        <taxon>Eukaryota</taxon>
        <taxon>Metazoa</taxon>
        <taxon>Ecdysozoa</taxon>
        <taxon>Nematoda</taxon>
        <taxon>Enoplea</taxon>
        <taxon>Dorylaimia</taxon>
        <taxon>Trichinellida</taxon>
        <taxon>Trichuridae</taxon>
        <taxon>Trichuris</taxon>
    </lineage>
</organism>
<feature type="compositionally biased region" description="Basic residues" evidence="1">
    <location>
        <begin position="105"/>
        <end position="115"/>
    </location>
</feature>
<evidence type="ECO:0000313" key="4">
    <source>
        <dbReference type="Proteomes" id="UP000030665"/>
    </source>
</evidence>
<protein>
    <submittedName>
        <fullName evidence="3">YEATS family protein</fullName>
    </submittedName>
</protein>
<keyword evidence="4" id="KW-1185">Reference proteome</keyword>
<dbReference type="Pfam" id="PF17793">
    <property type="entry name" value="AHD"/>
    <property type="match status" value="1"/>
</dbReference>
<dbReference type="Proteomes" id="UP000030665">
    <property type="component" value="Unassembled WGS sequence"/>
</dbReference>
<dbReference type="STRING" id="36087.A0A077ZFE3"/>
<evidence type="ECO:0000313" key="3">
    <source>
        <dbReference type="EMBL" id="CDW58559.1"/>
    </source>
</evidence>
<feature type="region of interest" description="Disordered" evidence="1">
    <location>
        <begin position="101"/>
        <end position="184"/>
    </location>
</feature>
<feature type="compositionally biased region" description="Polar residues" evidence="1">
    <location>
        <begin position="118"/>
        <end position="130"/>
    </location>
</feature>
<dbReference type="EMBL" id="HG806366">
    <property type="protein sequence ID" value="CDW58559.1"/>
    <property type="molecule type" value="Genomic_DNA"/>
</dbReference>
<reference evidence="3" key="2">
    <citation type="submission" date="2014-03" db="EMBL/GenBank/DDBJ databases">
        <title>The whipworm genome and dual-species transcriptomics of an intimate host-pathogen interaction.</title>
        <authorList>
            <person name="Foth B.J."/>
            <person name="Tsai I.J."/>
            <person name="Reid A.J."/>
            <person name="Bancroft A.J."/>
            <person name="Nichol S."/>
            <person name="Tracey A."/>
            <person name="Holroyd N."/>
            <person name="Cotton J.A."/>
            <person name="Stanley E.J."/>
            <person name="Zarowiecki M."/>
            <person name="Liu J.Z."/>
            <person name="Huckvale T."/>
            <person name="Cooper P.J."/>
            <person name="Grencis R.K."/>
            <person name="Berriman M."/>
        </authorList>
    </citation>
    <scope>NUCLEOTIDE SEQUENCE [LARGE SCALE GENOMIC DNA]</scope>
</reference>
<dbReference type="AlphaFoldDB" id="A0A077ZFE3"/>
<feature type="compositionally biased region" description="Low complexity" evidence="1">
    <location>
        <begin position="132"/>
        <end position="146"/>
    </location>
</feature>
<name>A0A077ZFE3_TRITR</name>
<sequence>MQIARNGTHSSKALHGGDKVKLVDADSCAAKEAAVIDRKLAKKKLPSVPSKSCQNGFVAKPTKVDANGADDGSGCSSSDTVLCVETPTKLKLRISHLNVDEINKHNKKGKKRKRQRSDSGLDSEGSSAQLMPTEPSPSSQLPSSNSRKVTQAVTGQLMSPVSSNPSHRDSSHKASSSSSGQCSSGGSTVFKHTCSSGKSGGSNPSDVDDTIANDCHMSATSLARLRDKIAAVKDPSLAQRIADLIAKHADFDVVAGHFLQFDLCTMNSKVIQMLESCFQKSS</sequence>
<evidence type="ECO:0000256" key="1">
    <source>
        <dbReference type="SAM" id="MobiDB-lite"/>
    </source>
</evidence>
<evidence type="ECO:0000259" key="2">
    <source>
        <dbReference type="Pfam" id="PF17793"/>
    </source>
</evidence>
<gene>
    <name evidence="3" type="ORF">TTRE_0000687801</name>
</gene>
<dbReference type="InterPro" id="IPR040930">
    <property type="entry name" value="AF-9_AHD"/>
</dbReference>
<proteinExistence type="predicted"/>
<feature type="domain" description="AF-9 ANC1 homology" evidence="2">
    <location>
        <begin position="221"/>
        <end position="279"/>
    </location>
</feature>
<feature type="compositionally biased region" description="Low complexity" evidence="1">
    <location>
        <begin position="173"/>
        <end position="184"/>
    </location>
</feature>
<accession>A0A077ZFE3</accession>
<feature type="compositionally biased region" description="Polar residues" evidence="1">
    <location>
        <begin position="147"/>
        <end position="165"/>
    </location>
</feature>
<dbReference type="Gene3D" id="1.20.1270.290">
    <property type="match status" value="1"/>
</dbReference>